<dbReference type="Gene3D" id="3.80.10.10">
    <property type="entry name" value="Ribonuclease Inhibitor"/>
    <property type="match status" value="1"/>
</dbReference>
<name>A0A8H6I0W7_9AGAR</name>
<reference evidence="1 2" key="1">
    <citation type="submission" date="2020-07" db="EMBL/GenBank/DDBJ databases">
        <title>Comparative genomics of pyrophilous fungi reveals a link between fire events and developmental genes.</title>
        <authorList>
            <consortium name="DOE Joint Genome Institute"/>
            <person name="Steindorff A.S."/>
            <person name="Carver A."/>
            <person name="Calhoun S."/>
            <person name="Stillman K."/>
            <person name="Liu H."/>
            <person name="Lipzen A."/>
            <person name="Pangilinan J."/>
            <person name="Labutti K."/>
            <person name="Bruns T.D."/>
            <person name="Grigoriev I.V."/>
        </authorList>
    </citation>
    <scope>NUCLEOTIDE SEQUENCE [LARGE SCALE GENOMIC DNA]</scope>
    <source>
        <strain evidence="1 2">CBS 144469</strain>
    </source>
</reference>
<protein>
    <recommendedName>
        <fullName evidence="3">F-box domain-containing protein</fullName>
    </recommendedName>
</protein>
<sequence length="377" mass="42419">MPSNPTEAATTMSESKSLNACVPVNKLSAEILDEIFELVILSWDPKDFHRRDVMGNHWQRRDLMLVSKAWHQRILFNPKLWAQVFLNAGPLYSDDDLKNVYGILGRNLEKSGQRMRTLHLSSPGMVDVENAKSCGARDVLTIDPMISLPGLADFILSISNWQEVYIDLKDYPDFASKIFDTNSKPGNTWRSLQTLILESEYPPDEDGEGSHAEVGKVRMTRANFPALRNVSLNIPCCYLNVWSLPWAQLRTLSLKDLFAETSDYLTILGDCAALEVLEVEYYPTDSDWTPNKQALITRVPRLRIVSIGGSGKNTTRLLLDQLNLPSLHSFTFSGNAEETAFRTSFLKLLKRSSVQPSTVRLEITEGSLKGMSTAFLE</sequence>
<proteinExistence type="predicted"/>
<comment type="caution">
    <text evidence="1">The sequence shown here is derived from an EMBL/GenBank/DDBJ whole genome shotgun (WGS) entry which is preliminary data.</text>
</comment>
<organism evidence="1 2">
    <name type="scientific">Ephemerocybe angulata</name>
    <dbReference type="NCBI Taxonomy" id="980116"/>
    <lineage>
        <taxon>Eukaryota</taxon>
        <taxon>Fungi</taxon>
        <taxon>Dikarya</taxon>
        <taxon>Basidiomycota</taxon>
        <taxon>Agaricomycotina</taxon>
        <taxon>Agaricomycetes</taxon>
        <taxon>Agaricomycetidae</taxon>
        <taxon>Agaricales</taxon>
        <taxon>Agaricineae</taxon>
        <taxon>Psathyrellaceae</taxon>
        <taxon>Ephemerocybe</taxon>
    </lineage>
</organism>
<evidence type="ECO:0000313" key="2">
    <source>
        <dbReference type="Proteomes" id="UP000521943"/>
    </source>
</evidence>
<evidence type="ECO:0000313" key="1">
    <source>
        <dbReference type="EMBL" id="KAF6756639.1"/>
    </source>
</evidence>
<accession>A0A8H6I0W7</accession>
<gene>
    <name evidence="1" type="ORF">DFP72DRAFT_273401</name>
</gene>
<dbReference type="InterPro" id="IPR032675">
    <property type="entry name" value="LRR_dom_sf"/>
</dbReference>
<dbReference type="OrthoDB" id="3070653at2759"/>
<evidence type="ECO:0008006" key="3">
    <source>
        <dbReference type="Google" id="ProtNLM"/>
    </source>
</evidence>
<dbReference type="EMBL" id="JACGCI010000025">
    <property type="protein sequence ID" value="KAF6756639.1"/>
    <property type="molecule type" value="Genomic_DNA"/>
</dbReference>
<dbReference type="Proteomes" id="UP000521943">
    <property type="component" value="Unassembled WGS sequence"/>
</dbReference>
<dbReference type="SUPFAM" id="SSF52047">
    <property type="entry name" value="RNI-like"/>
    <property type="match status" value="1"/>
</dbReference>
<keyword evidence="2" id="KW-1185">Reference proteome</keyword>
<dbReference type="AlphaFoldDB" id="A0A8H6I0W7"/>